<dbReference type="PROSITE" id="PS51257">
    <property type="entry name" value="PROKAR_LIPOPROTEIN"/>
    <property type="match status" value="1"/>
</dbReference>
<dbReference type="EMBL" id="DOEK01000013">
    <property type="protein sequence ID" value="HBP29026.1"/>
    <property type="molecule type" value="Genomic_DNA"/>
</dbReference>
<gene>
    <name evidence="3" type="ORF">DD666_06390</name>
</gene>
<dbReference type="Gene3D" id="3.40.50.1820">
    <property type="entry name" value="alpha/beta hydrolase"/>
    <property type="match status" value="1"/>
</dbReference>
<evidence type="ECO:0000313" key="4">
    <source>
        <dbReference type="Proteomes" id="UP000264036"/>
    </source>
</evidence>
<accession>A0A356LDE9</accession>
<keyword evidence="1" id="KW-0732">Signal</keyword>
<dbReference type="PANTHER" id="PTHR43194:SF5">
    <property type="entry name" value="PIMELOYL-[ACYL-CARRIER PROTEIN] METHYL ESTER ESTERASE"/>
    <property type="match status" value="1"/>
</dbReference>
<dbReference type="CDD" id="cd12808">
    <property type="entry name" value="Esterase_713_like-1"/>
    <property type="match status" value="1"/>
</dbReference>
<dbReference type="SUPFAM" id="SSF53474">
    <property type="entry name" value="alpha/beta-Hydrolases"/>
    <property type="match status" value="1"/>
</dbReference>
<protein>
    <submittedName>
        <fullName evidence="3">Esterase</fullName>
    </submittedName>
</protein>
<feature type="chain" id="PRO_5016692747" evidence="1">
    <location>
        <begin position="25"/>
        <end position="344"/>
    </location>
</feature>
<sequence length="344" mass="38313">MGNSTRVLAWALPAIVLLAGCAQTGGLNVKEVGSYHIGGEQVTLKGLPTKKMVFSPGSPPVTLDPNGDFVAGQMYTRYTILENPWASVPMLMWHGGGLSGTTYETKPDGKPGWEMDFLRDGWSVYVSDAVERGRASWARYPEIFQGEPVFRTKKEAWELFRIGKTYASDPKSRQAIPGTLFPIADFDQFTKQSIPRWATNDERTQRAYDQYVQQACPCVIVVHSQGGNFALTSALKYPNKVKAVVLVEPSGSPDPDKTDLAPLRNVPMLWVWGDYIQDYPFWKSIKERQERFRAALNQAGGQGDLLDLPAKGIHGNSHMLMMDTNSRQISGLIQDWLKTQGLVR</sequence>
<dbReference type="Proteomes" id="UP000264036">
    <property type="component" value="Unassembled WGS sequence"/>
</dbReference>
<proteinExistence type="predicted"/>
<dbReference type="Pfam" id="PF00561">
    <property type="entry name" value="Abhydrolase_1"/>
    <property type="match status" value="1"/>
</dbReference>
<evidence type="ECO:0000259" key="2">
    <source>
        <dbReference type="Pfam" id="PF00561"/>
    </source>
</evidence>
<comment type="caution">
    <text evidence="3">The sequence shown here is derived from an EMBL/GenBank/DDBJ whole genome shotgun (WGS) entry which is preliminary data.</text>
</comment>
<feature type="domain" description="AB hydrolase-1" evidence="2">
    <location>
        <begin position="219"/>
        <end position="267"/>
    </location>
</feature>
<dbReference type="AlphaFoldDB" id="A0A356LDE9"/>
<dbReference type="PANTHER" id="PTHR43194">
    <property type="entry name" value="HYDROLASE ALPHA/BETA FOLD FAMILY"/>
    <property type="match status" value="1"/>
</dbReference>
<dbReference type="InterPro" id="IPR050228">
    <property type="entry name" value="Carboxylesterase_BioH"/>
</dbReference>
<evidence type="ECO:0000313" key="3">
    <source>
        <dbReference type="EMBL" id="HBP29026.1"/>
    </source>
</evidence>
<evidence type="ECO:0000256" key="1">
    <source>
        <dbReference type="SAM" id="SignalP"/>
    </source>
</evidence>
<name>A0A356LDE9_9BURK</name>
<organism evidence="3 4">
    <name type="scientific">Advenella kashmirensis</name>
    <dbReference type="NCBI Taxonomy" id="310575"/>
    <lineage>
        <taxon>Bacteria</taxon>
        <taxon>Pseudomonadati</taxon>
        <taxon>Pseudomonadota</taxon>
        <taxon>Betaproteobacteria</taxon>
        <taxon>Burkholderiales</taxon>
        <taxon>Alcaligenaceae</taxon>
    </lineage>
</organism>
<dbReference type="InterPro" id="IPR000073">
    <property type="entry name" value="AB_hydrolase_1"/>
</dbReference>
<reference evidence="3 4" key="1">
    <citation type="journal article" date="2018" name="Nat. Biotechnol.">
        <title>A standardized bacterial taxonomy based on genome phylogeny substantially revises the tree of life.</title>
        <authorList>
            <person name="Parks D.H."/>
            <person name="Chuvochina M."/>
            <person name="Waite D.W."/>
            <person name="Rinke C."/>
            <person name="Skarshewski A."/>
            <person name="Chaumeil P.A."/>
            <person name="Hugenholtz P."/>
        </authorList>
    </citation>
    <scope>NUCLEOTIDE SEQUENCE [LARGE SCALE GENOMIC DNA]</scope>
    <source>
        <strain evidence="3">UBA10707</strain>
    </source>
</reference>
<dbReference type="InterPro" id="IPR029058">
    <property type="entry name" value="AB_hydrolase_fold"/>
</dbReference>
<feature type="signal peptide" evidence="1">
    <location>
        <begin position="1"/>
        <end position="24"/>
    </location>
</feature>